<evidence type="ECO:0000256" key="1">
    <source>
        <dbReference type="SAM" id="MobiDB-lite"/>
    </source>
</evidence>
<dbReference type="Gramene" id="ERM94761">
    <property type="protein sequence ID" value="ERM94761"/>
    <property type="gene ID" value="AMTR_s00011p00259400"/>
</dbReference>
<accession>W1NH30</accession>
<protein>
    <submittedName>
        <fullName evidence="2">Uncharacterized protein</fullName>
    </submittedName>
</protein>
<dbReference type="Proteomes" id="UP000017836">
    <property type="component" value="Unassembled WGS sequence"/>
</dbReference>
<dbReference type="HOGENOM" id="CLU_1995675_0_0_1"/>
<reference evidence="3" key="1">
    <citation type="journal article" date="2013" name="Science">
        <title>The Amborella genome and the evolution of flowering plants.</title>
        <authorList>
            <consortium name="Amborella Genome Project"/>
        </authorList>
    </citation>
    <scope>NUCLEOTIDE SEQUENCE [LARGE SCALE GENOMIC DNA]</scope>
</reference>
<dbReference type="AlphaFoldDB" id="W1NH30"/>
<name>W1NH30_AMBTC</name>
<evidence type="ECO:0000313" key="3">
    <source>
        <dbReference type="Proteomes" id="UP000017836"/>
    </source>
</evidence>
<proteinExistence type="predicted"/>
<gene>
    <name evidence="2" type="ORF">AMTR_s00011p00259400</name>
</gene>
<dbReference type="EMBL" id="KI397507">
    <property type="protein sequence ID" value="ERM94761.1"/>
    <property type="molecule type" value="Genomic_DNA"/>
</dbReference>
<sequence>MNFPHLIAYPQGAGFQADTSLPPFSCVVTGAHTPFGLRREPRVPRSPLFVNTAGLATIASLMGDPKATPSFIYPVTDGVGQGLRGGSKATPHLPAHATRGQASSVHPKGGHIATPIILTHKQPSC</sequence>
<organism evidence="2 3">
    <name type="scientific">Amborella trichopoda</name>
    <dbReference type="NCBI Taxonomy" id="13333"/>
    <lineage>
        <taxon>Eukaryota</taxon>
        <taxon>Viridiplantae</taxon>
        <taxon>Streptophyta</taxon>
        <taxon>Embryophyta</taxon>
        <taxon>Tracheophyta</taxon>
        <taxon>Spermatophyta</taxon>
        <taxon>Magnoliopsida</taxon>
        <taxon>Amborellales</taxon>
        <taxon>Amborellaceae</taxon>
        <taxon>Amborella</taxon>
    </lineage>
</organism>
<evidence type="ECO:0000313" key="2">
    <source>
        <dbReference type="EMBL" id="ERM94761.1"/>
    </source>
</evidence>
<feature type="region of interest" description="Disordered" evidence="1">
    <location>
        <begin position="83"/>
        <end position="107"/>
    </location>
</feature>
<keyword evidence="3" id="KW-1185">Reference proteome</keyword>